<reference evidence="3" key="1">
    <citation type="journal article" date="2013" name="Science">
        <title>The Amborella genome and the evolution of flowering plants.</title>
        <authorList>
            <consortium name="Amborella Genome Project"/>
        </authorList>
    </citation>
    <scope>NUCLEOTIDE SEQUENCE [LARGE SCALE GENOMIC DNA]</scope>
</reference>
<dbReference type="AlphaFoldDB" id="W1NRW9"/>
<protein>
    <submittedName>
        <fullName evidence="2">Uncharacterized protein</fullName>
    </submittedName>
</protein>
<dbReference type="EMBL" id="KI396312">
    <property type="protein sequence ID" value="ERM97484.1"/>
    <property type="molecule type" value="Genomic_DNA"/>
</dbReference>
<name>W1NRW9_AMBTC</name>
<dbReference type="PROSITE" id="PS51257">
    <property type="entry name" value="PROKAR_LIPOPROTEIN"/>
    <property type="match status" value="1"/>
</dbReference>
<evidence type="ECO:0000313" key="3">
    <source>
        <dbReference type="Proteomes" id="UP000017836"/>
    </source>
</evidence>
<keyword evidence="3" id="KW-1185">Reference proteome</keyword>
<dbReference type="Proteomes" id="UP000017836">
    <property type="component" value="Unassembled WGS sequence"/>
</dbReference>
<organism evidence="2 3">
    <name type="scientific">Amborella trichopoda</name>
    <dbReference type="NCBI Taxonomy" id="13333"/>
    <lineage>
        <taxon>Eukaryota</taxon>
        <taxon>Viridiplantae</taxon>
        <taxon>Streptophyta</taxon>
        <taxon>Embryophyta</taxon>
        <taxon>Tracheophyta</taxon>
        <taxon>Spermatophyta</taxon>
        <taxon>Magnoliopsida</taxon>
        <taxon>Amborellales</taxon>
        <taxon>Amborellaceae</taxon>
        <taxon>Amborella</taxon>
    </lineage>
</organism>
<dbReference type="HOGENOM" id="CLU_2295509_0_0_1"/>
<dbReference type="Gramene" id="ERM97484">
    <property type="protein sequence ID" value="ERM97484"/>
    <property type="gene ID" value="AMTR_s00125p00072870"/>
</dbReference>
<evidence type="ECO:0000256" key="1">
    <source>
        <dbReference type="SAM" id="MobiDB-lite"/>
    </source>
</evidence>
<proteinExistence type="predicted"/>
<sequence length="101" mass="11179">MTSCRWLETRWKGWQTPRPSSFFCHLQLGSSSCGLAGLAKPHLLSEDEDGMKLLSLKKKTRSFFDKLEVIFGLGEGGVAPPQEGEFAPAPRARPKDETRSG</sequence>
<feature type="region of interest" description="Disordered" evidence="1">
    <location>
        <begin position="76"/>
        <end position="101"/>
    </location>
</feature>
<evidence type="ECO:0000313" key="2">
    <source>
        <dbReference type="EMBL" id="ERM97484.1"/>
    </source>
</evidence>
<gene>
    <name evidence="2" type="ORF">AMTR_s00125p00072870</name>
</gene>
<accession>W1NRW9</accession>